<evidence type="ECO:0008006" key="3">
    <source>
        <dbReference type="Google" id="ProtNLM"/>
    </source>
</evidence>
<name>A0ABM7RYU9_9PSED</name>
<dbReference type="Gene3D" id="2.110.10.10">
    <property type="entry name" value="Hemopexin-like domain"/>
    <property type="match status" value="1"/>
</dbReference>
<sequence length="245" mass="28806">MPTLKNFVAVDWRAGKDKIYFFFKDINKYSRFDLADNTVEAGYPFDINAKTWGDFHSHAKDLRFGFTTTAHNSKIETGASMSEMDLDVLWLFYYADGRPTVCRFDQDRDKVISVHRVEDSKWHQLTPYFDRIVAGTWWGSPDNSFLFHFFLNDGTFLRLDFKPEAVSHKLKTIRHASITNSNHPGLERYKHRIIGAVQNDRPMFNRYYYIFLTNNEYIRYDMGNNRAETGPVKIDDVSWPGLLRD</sequence>
<proteinExistence type="predicted"/>
<accession>A0ABM7RYU9</accession>
<evidence type="ECO:0000313" key="2">
    <source>
        <dbReference type="Proteomes" id="UP000218595"/>
    </source>
</evidence>
<protein>
    <recommendedName>
        <fullName evidence="3">DKNYY family protein</fullName>
    </recommendedName>
</protein>
<reference evidence="1 2" key="1">
    <citation type="submission" date="2016-04" db="EMBL/GenBank/DDBJ databases">
        <title>Complete genome sequence of Pseudomonas sp. LAB-08 isolated from TCE contaminated aquifer soil.</title>
        <authorList>
            <person name="Dohra H."/>
            <person name="Suzuki K."/>
            <person name="Fatma A."/>
            <person name="Inuzuka Y."/>
            <person name="Honjo M."/>
            <person name="Tashiro Y."/>
            <person name="Futamata H."/>
        </authorList>
    </citation>
    <scope>NUCLEOTIDE SEQUENCE [LARGE SCALE GENOMIC DNA]</scope>
    <source>
        <strain evidence="1 2">LAB-08</strain>
    </source>
</reference>
<organism evidence="1 2">
    <name type="scientific">Pseudomonas izuensis</name>
    <dbReference type="NCBI Taxonomy" id="2684212"/>
    <lineage>
        <taxon>Bacteria</taxon>
        <taxon>Pseudomonadati</taxon>
        <taxon>Pseudomonadota</taxon>
        <taxon>Gammaproteobacteria</taxon>
        <taxon>Pseudomonadales</taxon>
        <taxon>Pseudomonadaceae</taxon>
        <taxon>Pseudomonas</taxon>
    </lineage>
</organism>
<dbReference type="Proteomes" id="UP000218595">
    <property type="component" value="Chromosome"/>
</dbReference>
<dbReference type="EMBL" id="AP017423">
    <property type="protein sequence ID" value="BCX69627.1"/>
    <property type="molecule type" value="Genomic_DNA"/>
</dbReference>
<dbReference type="RefSeq" id="WP_096509826.1">
    <property type="nucleotide sequence ID" value="NZ_AP017423.2"/>
</dbReference>
<evidence type="ECO:0000313" key="1">
    <source>
        <dbReference type="EMBL" id="BCX69627.1"/>
    </source>
</evidence>
<gene>
    <name evidence="1" type="ORF">LAB08_R42790</name>
</gene>
<dbReference type="InterPro" id="IPR036375">
    <property type="entry name" value="Hemopexin-like_dom_sf"/>
</dbReference>
<keyword evidence="2" id="KW-1185">Reference proteome</keyword>